<dbReference type="PANTHER" id="PTHR28159:SF1">
    <property type="entry name" value="TRAFFICKING PROTEIN PARTICLE COMPLEX II-SPECIFIC SUBUNIT 65"/>
    <property type="match status" value="1"/>
</dbReference>
<dbReference type="InterPro" id="IPR055420">
    <property type="entry name" value="IgD3_Trs65"/>
</dbReference>
<dbReference type="InterPro" id="IPR024662">
    <property type="entry name" value="Trs65"/>
</dbReference>
<evidence type="ECO:0000313" key="3">
    <source>
        <dbReference type="Proteomes" id="UP000184330"/>
    </source>
</evidence>
<dbReference type="Pfam" id="PF12735">
    <property type="entry name" value="IgD3_Trs65"/>
    <property type="match status" value="1"/>
</dbReference>
<evidence type="ECO:0000259" key="1">
    <source>
        <dbReference type="Pfam" id="PF12735"/>
    </source>
</evidence>
<dbReference type="PANTHER" id="PTHR28159">
    <property type="entry name" value="TRAFFICKING PROTEIN PARTICLE COMPLEX II-SPECIFIC SUBUNIT 65"/>
    <property type="match status" value="1"/>
</dbReference>
<keyword evidence="3" id="KW-1185">Reference proteome</keyword>
<dbReference type="STRING" id="576137.A0A1L7X7H5"/>
<reference evidence="2 3" key="1">
    <citation type="submission" date="2016-03" db="EMBL/GenBank/DDBJ databases">
        <authorList>
            <person name="Ploux O."/>
        </authorList>
    </citation>
    <scope>NUCLEOTIDE SEQUENCE [LARGE SCALE GENOMIC DNA]</scope>
    <source>
        <strain evidence="2 3">UAMH 11012</strain>
    </source>
</reference>
<gene>
    <name evidence="2" type="ORF">PAC_10867</name>
</gene>
<sequence>MMEEVEVEEARPRGSLEFVESSVLGTVIPSISDLDIEEALSGSVERLDDGSDSPLAAIPQRQALFFDETVNVYIVLQTPYFDERTLRSYLGRLDVHLEAQVVNAHSDNPESSPGQEVIYNGSVQDGEDPIVVVQGPDETAQTSGEGHILLVWKMPAFLIRPRLRLQNPSVVFAATAHLKPAEQVHNSTLREEYLPSQVPSGINLLEAFSDDPAMEGIKPRLSALRVARVAPAAQPARDLTRSLKNISRQSIKVYPAINARVRYSRPNTTPTNPSVIASVDVDITPFASCEITLAKVDLNISGGGVEDLNAVSGLVLPITCRPQDDITFMYRLFPDDLDATNKSQVRALEISISATANLSDVCQPQISMHWTTSLDFTPPVNPGFGNPTQPIQRPHRPAQLSIGSAFGESPATQSLAISRPDALPSVDVTTRQQRNSAIPDFGVTMTFTGPDNDSPIYPGVPFSWSVFIVNRSDRPRKLALMVIPKRRRVEARITRPPSTGYGSKKDAKVADAVVDENIVYAMQKNSAVDPTEIVCLSTDTRVGPLAPSACYEVELKFMALKTGIVGIEAVRVIDLGTQEHVDIKDLPSILVSKPE</sequence>
<dbReference type="AlphaFoldDB" id="A0A1L7X7H5"/>
<dbReference type="OrthoDB" id="5345392at2759"/>
<evidence type="ECO:0000313" key="2">
    <source>
        <dbReference type="EMBL" id="CZR60971.1"/>
    </source>
</evidence>
<protein>
    <recommendedName>
        <fullName evidence="1">Trafficking protein particle complex II-specific subunit 65 IgD3 domain-containing protein</fullName>
    </recommendedName>
</protein>
<feature type="domain" description="Trafficking protein particle complex II-specific subunit 65 IgD3" evidence="1">
    <location>
        <begin position="419"/>
        <end position="591"/>
    </location>
</feature>
<accession>A0A1L7X7H5</accession>
<dbReference type="GO" id="GO:0005802">
    <property type="term" value="C:trans-Golgi network"/>
    <property type="evidence" value="ECO:0007669"/>
    <property type="project" value="TreeGrafter"/>
</dbReference>
<dbReference type="GO" id="GO:1990071">
    <property type="term" value="C:TRAPPII protein complex"/>
    <property type="evidence" value="ECO:0007669"/>
    <property type="project" value="InterPro"/>
</dbReference>
<organism evidence="2 3">
    <name type="scientific">Phialocephala subalpina</name>
    <dbReference type="NCBI Taxonomy" id="576137"/>
    <lineage>
        <taxon>Eukaryota</taxon>
        <taxon>Fungi</taxon>
        <taxon>Dikarya</taxon>
        <taxon>Ascomycota</taxon>
        <taxon>Pezizomycotina</taxon>
        <taxon>Leotiomycetes</taxon>
        <taxon>Helotiales</taxon>
        <taxon>Mollisiaceae</taxon>
        <taxon>Phialocephala</taxon>
        <taxon>Phialocephala fortinii species complex</taxon>
    </lineage>
</organism>
<dbReference type="EMBL" id="FJOG01000017">
    <property type="protein sequence ID" value="CZR60971.1"/>
    <property type="molecule type" value="Genomic_DNA"/>
</dbReference>
<dbReference type="GO" id="GO:0006891">
    <property type="term" value="P:intra-Golgi vesicle-mediated transport"/>
    <property type="evidence" value="ECO:0007669"/>
    <property type="project" value="InterPro"/>
</dbReference>
<dbReference type="Proteomes" id="UP000184330">
    <property type="component" value="Unassembled WGS sequence"/>
</dbReference>
<name>A0A1L7X7H5_9HELO</name>
<proteinExistence type="predicted"/>